<dbReference type="Gene3D" id="1.25.40.10">
    <property type="entry name" value="Tetratricopeptide repeat domain"/>
    <property type="match status" value="1"/>
</dbReference>
<dbReference type="PROSITE" id="PS51257">
    <property type="entry name" value="PROKAR_LIPOPROTEIN"/>
    <property type="match status" value="1"/>
</dbReference>
<evidence type="ECO:0000313" key="2">
    <source>
        <dbReference type="EMBL" id="GHC49207.1"/>
    </source>
</evidence>
<dbReference type="EMBL" id="BMYJ01000002">
    <property type="protein sequence ID" value="GHC49207.1"/>
    <property type="molecule type" value="Genomic_DNA"/>
</dbReference>
<reference evidence="2" key="2">
    <citation type="submission" date="2020-09" db="EMBL/GenBank/DDBJ databases">
        <authorList>
            <person name="Sun Q."/>
            <person name="Kim S."/>
        </authorList>
    </citation>
    <scope>NUCLEOTIDE SEQUENCE</scope>
    <source>
        <strain evidence="2">KCTC 23310</strain>
    </source>
</reference>
<accession>A0A918WIE4</accession>
<evidence type="ECO:0000256" key="1">
    <source>
        <dbReference type="SAM" id="MobiDB-lite"/>
    </source>
</evidence>
<evidence type="ECO:0008006" key="4">
    <source>
        <dbReference type="Google" id="ProtNLM"/>
    </source>
</evidence>
<keyword evidence="3" id="KW-1185">Reference proteome</keyword>
<protein>
    <recommendedName>
        <fullName evidence="4">Tetratricopeptide repeat protein</fullName>
    </recommendedName>
</protein>
<gene>
    <name evidence="2" type="ORF">GCM10007315_09170</name>
</gene>
<organism evidence="2 3">
    <name type="scientific">Neogemmobacter tilapiae</name>
    <dbReference type="NCBI Taxonomy" id="875041"/>
    <lineage>
        <taxon>Bacteria</taxon>
        <taxon>Pseudomonadati</taxon>
        <taxon>Pseudomonadota</taxon>
        <taxon>Alphaproteobacteria</taxon>
        <taxon>Rhodobacterales</taxon>
        <taxon>Paracoccaceae</taxon>
        <taxon>Neogemmobacter</taxon>
    </lineage>
</organism>
<reference evidence="2" key="1">
    <citation type="journal article" date="2014" name="Int. J. Syst. Evol. Microbiol.">
        <title>Complete genome sequence of Corynebacterium casei LMG S-19264T (=DSM 44701T), isolated from a smear-ripened cheese.</title>
        <authorList>
            <consortium name="US DOE Joint Genome Institute (JGI-PGF)"/>
            <person name="Walter F."/>
            <person name="Albersmeier A."/>
            <person name="Kalinowski J."/>
            <person name="Ruckert C."/>
        </authorList>
    </citation>
    <scope>NUCLEOTIDE SEQUENCE</scope>
    <source>
        <strain evidence="2">KCTC 23310</strain>
    </source>
</reference>
<proteinExistence type="predicted"/>
<sequence>MRHPVMTILCLSGTAFLAACGAEKKDEDVERALKSVNVIDESNLSDIMLTVGDPNESVTYFRKTLAENPGRIDLKRGLAKSLVRAGKPVEGVTAWKDVVGTSGSNSEDRVALADAQIRTNAWDDAEKTLNQIPPTHETYERYRLEAMVADSKKDWKKADSFYEIASGLTTKPAGVLNNWGYSKLTRGDFPGAERLFVEALTHDSTLFTAKNNLVLVRGAQRKYELPVVSMTQKERAELLYTLALAAVKQGDLSVGRQLMEEAVDTHPQHFEAAARSLEALKAGDSAQVAEVASVPAPAATLGPAPAVAGPAPITTANPGL</sequence>
<comment type="caution">
    <text evidence="2">The sequence shown here is derived from an EMBL/GenBank/DDBJ whole genome shotgun (WGS) entry which is preliminary data.</text>
</comment>
<dbReference type="RefSeq" id="WP_229804501.1">
    <property type="nucleotide sequence ID" value="NZ_BMYJ01000002.1"/>
</dbReference>
<dbReference type="AlphaFoldDB" id="A0A918WIE4"/>
<feature type="region of interest" description="Disordered" evidence="1">
    <location>
        <begin position="301"/>
        <end position="320"/>
    </location>
</feature>
<evidence type="ECO:0000313" key="3">
    <source>
        <dbReference type="Proteomes" id="UP000638981"/>
    </source>
</evidence>
<name>A0A918WIE4_9RHOB</name>
<dbReference type="InterPro" id="IPR011990">
    <property type="entry name" value="TPR-like_helical_dom_sf"/>
</dbReference>
<dbReference type="SUPFAM" id="SSF48452">
    <property type="entry name" value="TPR-like"/>
    <property type="match status" value="1"/>
</dbReference>
<dbReference type="Proteomes" id="UP000638981">
    <property type="component" value="Unassembled WGS sequence"/>
</dbReference>
<dbReference type="Pfam" id="PF13432">
    <property type="entry name" value="TPR_16"/>
    <property type="match status" value="1"/>
</dbReference>